<sequence>MNTCSGKTNDGSPCPCRRFKGRKNQQDDEPAFCVNCEHYDTCHPDSDGPLTQQVPPAAQSSNISAMVSKYTHLLPKMKATEDIARKETNNGFRKKEESRSGPSGSKAKTVYKKEIDAELKKIAVGSIVMITTGFLHGKHKLKSEVAPNARKMEALREAKLLVSESSNGQPVKFSKDMTTEEIDKYLRDLFPDLFQYLDKKGGKSGVDFHWALLVKAGTRLSLSSQKTPNGGDFTANRNPTGRRWEEQRIYISTVTEVRPDVYGDWKAAVEAAESDCEESGADDLPLPATRKNEKRRRSPSPLFDKSVDSDIEIVDPKGTERGIKTYTKPTVKRRKVTVSTVDFAKLNMDDLSDIEIMSNISMSMPPDTDSTSNNRERRRSDSINQLDHSAASKSLPVGANSMTQALLMPTPVDHTWEFNQSTEMSNDGTEMMFHPIEDLPMHTYLTSDLNSIESNRFKDESDETANFFSNMLIPPPEMTPGLPSQSTAHSESINENPTTGPASPHVEASIENATNVLSSSTSAPMNMKNWGNSYQASSSRSKFEALVRPKTNPWVRK</sequence>
<organism evidence="1 2">
    <name type="scientific">Hygrophoropsis aurantiaca</name>
    <dbReference type="NCBI Taxonomy" id="72124"/>
    <lineage>
        <taxon>Eukaryota</taxon>
        <taxon>Fungi</taxon>
        <taxon>Dikarya</taxon>
        <taxon>Basidiomycota</taxon>
        <taxon>Agaricomycotina</taxon>
        <taxon>Agaricomycetes</taxon>
        <taxon>Agaricomycetidae</taxon>
        <taxon>Boletales</taxon>
        <taxon>Coniophorineae</taxon>
        <taxon>Hygrophoropsidaceae</taxon>
        <taxon>Hygrophoropsis</taxon>
    </lineage>
</organism>
<proteinExistence type="predicted"/>
<keyword evidence="2" id="KW-1185">Reference proteome</keyword>
<evidence type="ECO:0000313" key="2">
    <source>
        <dbReference type="Proteomes" id="UP000790377"/>
    </source>
</evidence>
<gene>
    <name evidence="1" type="ORF">BJ138DRAFT_1131123</name>
</gene>
<reference evidence="1" key="1">
    <citation type="journal article" date="2021" name="New Phytol.">
        <title>Evolutionary innovations through gain and loss of genes in the ectomycorrhizal Boletales.</title>
        <authorList>
            <person name="Wu G."/>
            <person name="Miyauchi S."/>
            <person name="Morin E."/>
            <person name="Kuo A."/>
            <person name="Drula E."/>
            <person name="Varga T."/>
            <person name="Kohler A."/>
            <person name="Feng B."/>
            <person name="Cao Y."/>
            <person name="Lipzen A."/>
            <person name="Daum C."/>
            <person name="Hundley H."/>
            <person name="Pangilinan J."/>
            <person name="Johnson J."/>
            <person name="Barry K."/>
            <person name="LaButti K."/>
            <person name="Ng V."/>
            <person name="Ahrendt S."/>
            <person name="Min B."/>
            <person name="Choi I.G."/>
            <person name="Park H."/>
            <person name="Plett J.M."/>
            <person name="Magnuson J."/>
            <person name="Spatafora J.W."/>
            <person name="Nagy L.G."/>
            <person name="Henrissat B."/>
            <person name="Grigoriev I.V."/>
            <person name="Yang Z.L."/>
            <person name="Xu J."/>
            <person name="Martin F.M."/>
        </authorList>
    </citation>
    <scope>NUCLEOTIDE SEQUENCE</scope>
    <source>
        <strain evidence="1">ATCC 28755</strain>
    </source>
</reference>
<accession>A0ACB7ZTS0</accession>
<dbReference type="EMBL" id="MU268621">
    <property type="protein sequence ID" value="KAH7904069.1"/>
    <property type="molecule type" value="Genomic_DNA"/>
</dbReference>
<dbReference type="Proteomes" id="UP000790377">
    <property type="component" value="Unassembled WGS sequence"/>
</dbReference>
<comment type="caution">
    <text evidence="1">The sequence shown here is derived from an EMBL/GenBank/DDBJ whole genome shotgun (WGS) entry which is preliminary data.</text>
</comment>
<evidence type="ECO:0000313" key="1">
    <source>
        <dbReference type="EMBL" id="KAH7904069.1"/>
    </source>
</evidence>
<name>A0ACB7ZTS0_9AGAM</name>
<protein>
    <submittedName>
        <fullName evidence="1">Uncharacterized protein</fullName>
    </submittedName>
</protein>